<dbReference type="EMBL" id="CM042061">
    <property type="protein sequence ID" value="KAI3673059.1"/>
    <property type="molecule type" value="Genomic_DNA"/>
</dbReference>
<reference evidence="2" key="1">
    <citation type="journal article" date="2022" name="Mol. Ecol. Resour.">
        <title>The genomes of chicory, endive, great burdock and yacon provide insights into Asteraceae palaeo-polyploidization history and plant inulin production.</title>
        <authorList>
            <person name="Fan W."/>
            <person name="Wang S."/>
            <person name="Wang H."/>
            <person name="Wang A."/>
            <person name="Jiang F."/>
            <person name="Liu H."/>
            <person name="Zhao H."/>
            <person name="Xu D."/>
            <person name="Zhang Y."/>
        </authorList>
    </citation>
    <scope>NUCLEOTIDE SEQUENCE [LARGE SCALE GENOMIC DNA]</scope>
    <source>
        <strain evidence="2">cv. Niubang</strain>
    </source>
</reference>
<protein>
    <submittedName>
        <fullName evidence="1">Uncharacterized protein</fullName>
    </submittedName>
</protein>
<gene>
    <name evidence="1" type="ORF">L6452_39169</name>
</gene>
<name>A0ACB8XS36_ARCLA</name>
<comment type="caution">
    <text evidence="1">The sequence shown here is derived from an EMBL/GenBank/DDBJ whole genome shotgun (WGS) entry which is preliminary data.</text>
</comment>
<reference evidence="1 2" key="2">
    <citation type="journal article" date="2022" name="Mol. Ecol. Resour.">
        <title>The genomes of chicory, endive, great burdock and yacon provide insights into Asteraceae paleo-polyploidization history and plant inulin production.</title>
        <authorList>
            <person name="Fan W."/>
            <person name="Wang S."/>
            <person name="Wang H."/>
            <person name="Wang A."/>
            <person name="Jiang F."/>
            <person name="Liu H."/>
            <person name="Zhao H."/>
            <person name="Xu D."/>
            <person name="Zhang Y."/>
        </authorList>
    </citation>
    <scope>NUCLEOTIDE SEQUENCE [LARGE SCALE GENOMIC DNA]</scope>
    <source>
        <strain evidence="2">cv. Niubang</strain>
    </source>
</reference>
<evidence type="ECO:0000313" key="2">
    <source>
        <dbReference type="Proteomes" id="UP001055879"/>
    </source>
</evidence>
<organism evidence="1 2">
    <name type="scientific">Arctium lappa</name>
    <name type="common">Greater burdock</name>
    <name type="synonym">Lappa major</name>
    <dbReference type="NCBI Taxonomy" id="4217"/>
    <lineage>
        <taxon>Eukaryota</taxon>
        <taxon>Viridiplantae</taxon>
        <taxon>Streptophyta</taxon>
        <taxon>Embryophyta</taxon>
        <taxon>Tracheophyta</taxon>
        <taxon>Spermatophyta</taxon>
        <taxon>Magnoliopsida</taxon>
        <taxon>eudicotyledons</taxon>
        <taxon>Gunneridae</taxon>
        <taxon>Pentapetalae</taxon>
        <taxon>asterids</taxon>
        <taxon>campanulids</taxon>
        <taxon>Asterales</taxon>
        <taxon>Asteraceae</taxon>
        <taxon>Carduoideae</taxon>
        <taxon>Cardueae</taxon>
        <taxon>Arctiinae</taxon>
        <taxon>Arctium</taxon>
    </lineage>
</organism>
<keyword evidence="2" id="KW-1185">Reference proteome</keyword>
<accession>A0ACB8XS36</accession>
<sequence>MREKEDVLLGVEEYNAIDDIEESLLEKDCVSIYIYLFLEPTIFILQISAGKNTKTDCSFLVSKPLKTTPHFIPSSSF</sequence>
<dbReference type="Proteomes" id="UP001055879">
    <property type="component" value="Linkage Group LG15"/>
</dbReference>
<proteinExistence type="predicted"/>
<evidence type="ECO:0000313" key="1">
    <source>
        <dbReference type="EMBL" id="KAI3673059.1"/>
    </source>
</evidence>